<dbReference type="PANTHER" id="PTHR11022:SF41">
    <property type="entry name" value="PEPTIDOGLYCAN-RECOGNITION PROTEIN LC-RELATED"/>
    <property type="match status" value="1"/>
</dbReference>
<comment type="similarity">
    <text evidence="1">Belongs to the N-acetylmuramoyl-L-alanine amidase 2 family.</text>
</comment>
<accession>A0AA90H6W0</accession>
<evidence type="ECO:0000313" key="4">
    <source>
        <dbReference type="EMBL" id="MDI5966241.1"/>
    </source>
</evidence>
<evidence type="ECO:0000256" key="2">
    <source>
        <dbReference type="SAM" id="SignalP"/>
    </source>
</evidence>
<feature type="chain" id="PRO_5041712507" evidence="2">
    <location>
        <begin position="27"/>
        <end position="268"/>
    </location>
</feature>
<feature type="domain" description="Peptidoglycan recognition protein family" evidence="3">
    <location>
        <begin position="56"/>
        <end position="206"/>
    </location>
</feature>
<dbReference type="SMART" id="SM00701">
    <property type="entry name" value="PGRP"/>
    <property type="match status" value="1"/>
</dbReference>
<dbReference type="Proteomes" id="UP001156398">
    <property type="component" value="Unassembled WGS sequence"/>
</dbReference>
<dbReference type="GO" id="GO:0008745">
    <property type="term" value="F:N-acetylmuramoyl-L-alanine amidase activity"/>
    <property type="evidence" value="ECO:0007669"/>
    <property type="project" value="InterPro"/>
</dbReference>
<evidence type="ECO:0000259" key="3">
    <source>
        <dbReference type="SMART" id="SM00701"/>
    </source>
</evidence>
<reference evidence="5 6" key="1">
    <citation type="submission" date="2023-05" db="EMBL/GenBank/DDBJ databases">
        <title>Streptantibioticus silvisoli sp. nov., acidotolerant actinomycetes 1 from pine litter.</title>
        <authorList>
            <person name="Swiecimska M."/>
            <person name="Golinska P."/>
            <person name="Sangal V."/>
            <person name="Wachnowicz B."/>
            <person name="Goodfellow M."/>
        </authorList>
    </citation>
    <scope>NUCLEOTIDE SEQUENCE</scope>
    <source>
        <strain evidence="5">SL13</strain>
        <strain evidence="4 6">SL54</strain>
    </source>
</reference>
<keyword evidence="2" id="KW-0732">Signal</keyword>
<dbReference type="InterPro" id="IPR015510">
    <property type="entry name" value="PGRP"/>
</dbReference>
<dbReference type="EMBL" id="JAAGKO020000048">
    <property type="protein sequence ID" value="MDI5966241.1"/>
    <property type="molecule type" value="Genomic_DNA"/>
</dbReference>
<dbReference type="InterPro" id="IPR006619">
    <property type="entry name" value="PGRP_domain_met/bac"/>
</dbReference>
<dbReference type="PROSITE" id="PS51318">
    <property type="entry name" value="TAT"/>
    <property type="match status" value="1"/>
</dbReference>
<dbReference type="Gene3D" id="3.40.80.10">
    <property type="entry name" value="Peptidoglycan recognition protein-like"/>
    <property type="match status" value="1"/>
</dbReference>
<name>A0AA90H6W0_9ACTN</name>
<dbReference type="InterPro" id="IPR036505">
    <property type="entry name" value="Amidase/PGRP_sf"/>
</dbReference>
<dbReference type="SUPFAM" id="SSF55846">
    <property type="entry name" value="N-acetylmuramoyl-L-alanine amidase-like"/>
    <property type="match status" value="1"/>
</dbReference>
<sequence length="268" mass="28986">MTIDRRTMLRGMGRTAAAGAIGVALAATVAVRQPQPRAVRHLGARRVVDHWAAPHPDIVPRTAWHTDAVRTHGRPHPCAPDIKAVFVHHTDSGNDYSREDVPRMIQSFYDDHIEGNAWDDIGYNFLVDRMGTIYEGRAGGIDNAVIGAHTLGFNVGTVGIAAIGSFGPAMPAPDAMLESIARIAAWKLGMYGVDARARTVLVSSNDGARYRRGARAVFHTVSGHRDGYQTTCPGEALYAQLPDVRLRARRLQGRAAPGVPGWTMRAAV</sequence>
<gene>
    <name evidence="4" type="ORF">POF43_026520</name>
    <name evidence="5" type="ORF">POF50_019980</name>
</gene>
<keyword evidence="6" id="KW-1185">Reference proteome</keyword>
<comment type="caution">
    <text evidence="5">The sequence shown here is derived from an EMBL/GenBank/DDBJ whole genome shotgun (WGS) entry which is preliminary data.</text>
</comment>
<evidence type="ECO:0000313" key="5">
    <source>
        <dbReference type="EMBL" id="MDI5971582.1"/>
    </source>
</evidence>
<dbReference type="EMBL" id="JABXJJ020000024">
    <property type="protein sequence ID" value="MDI5971582.1"/>
    <property type="molecule type" value="Genomic_DNA"/>
</dbReference>
<proteinExistence type="inferred from homology"/>
<dbReference type="GO" id="GO:0009253">
    <property type="term" value="P:peptidoglycan catabolic process"/>
    <property type="evidence" value="ECO:0007669"/>
    <property type="project" value="InterPro"/>
</dbReference>
<evidence type="ECO:0000256" key="1">
    <source>
        <dbReference type="ARBA" id="ARBA00007553"/>
    </source>
</evidence>
<dbReference type="Pfam" id="PF01510">
    <property type="entry name" value="Amidase_2"/>
    <property type="match status" value="1"/>
</dbReference>
<dbReference type="RefSeq" id="WP_271314814.1">
    <property type="nucleotide sequence ID" value="NZ_JAAGKO020000048.1"/>
</dbReference>
<protein>
    <submittedName>
        <fullName evidence="5">Peptidoglycan recognition protein</fullName>
    </submittedName>
</protein>
<dbReference type="GO" id="GO:0008270">
    <property type="term" value="F:zinc ion binding"/>
    <property type="evidence" value="ECO:0007669"/>
    <property type="project" value="InterPro"/>
</dbReference>
<dbReference type="AlphaFoldDB" id="A0AA90H6W0"/>
<organism evidence="5">
    <name type="scientific">Streptantibioticus silvisoli</name>
    <dbReference type="NCBI Taxonomy" id="2705255"/>
    <lineage>
        <taxon>Bacteria</taxon>
        <taxon>Bacillati</taxon>
        <taxon>Actinomycetota</taxon>
        <taxon>Actinomycetes</taxon>
        <taxon>Kitasatosporales</taxon>
        <taxon>Streptomycetaceae</taxon>
        <taxon>Streptantibioticus</taxon>
    </lineage>
</organism>
<dbReference type="PANTHER" id="PTHR11022">
    <property type="entry name" value="PEPTIDOGLYCAN RECOGNITION PROTEIN"/>
    <property type="match status" value="1"/>
</dbReference>
<dbReference type="InterPro" id="IPR006311">
    <property type="entry name" value="TAT_signal"/>
</dbReference>
<dbReference type="InterPro" id="IPR002502">
    <property type="entry name" value="Amidase_domain"/>
</dbReference>
<evidence type="ECO:0000313" key="6">
    <source>
        <dbReference type="Proteomes" id="UP001156398"/>
    </source>
</evidence>
<feature type="signal peptide" evidence="2">
    <location>
        <begin position="1"/>
        <end position="26"/>
    </location>
</feature>
<dbReference type="CDD" id="cd06583">
    <property type="entry name" value="PGRP"/>
    <property type="match status" value="1"/>
</dbReference>